<accession>A0A0D8J449</accession>
<name>A0A0D8J449_9BACT</name>
<keyword evidence="2" id="KW-1185">Reference proteome</keyword>
<dbReference type="Proteomes" id="UP000032544">
    <property type="component" value="Unassembled WGS sequence"/>
</dbReference>
<evidence type="ECO:0000313" key="2">
    <source>
        <dbReference type="Proteomes" id="UP000032544"/>
    </source>
</evidence>
<evidence type="ECO:0008006" key="3">
    <source>
        <dbReference type="Google" id="ProtNLM"/>
    </source>
</evidence>
<sequence length="533" mass="57143">MLFSFSNVQAQSIDKLEQFANGALKDALMVPSLTSLDVDWVTGNVNAAKAHYACGMTIPYRLQVSGLTPGNYQVVIGYDTHKSDKHAIDYLTSFDRDTNHDRFPHSPEDVLGQILLGTDLEEVSVVFDDYPLPVPFGLEAGDERTIDGFLYARDVEGYGDFRIYTNGDVPVNATLTFDPGDPLSDVNYATSDYLVVDFTIVDGQSIVVFAWGGNIACEDLWGEGSSAADIQGSPYHMFNSSCINLGGCGSKEVQLSATAVVAYAAPTCELIATDVECFGESTGSLTLIGTENGGSVAPFWIEVYDDTDPFNPVLKYEGATEIDGTFFINGLPAAPYRTLIWNSEQDVAVELAGECLDTIFQAEECTVTITPPAGYDLGCNGTWPTSLTADVLVDCGTDGSTNTTVESDGGVLQAPQGCVQSRLYTFTYTDDCGNTDTKTTTLTMKVDLTAPEITANSDDDLGCNPTDAEIETALGSASATDNCDDPGDITITSRDETGGEPCAMWAVRTFYAEDLCGNIDSAKVRVDWKVDLT</sequence>
<protein>
    <recommendedName>
        <fullName evidence="3">HYR domain-containing protein</fullName>
    </recommendedName>
</protein>
<comment type="caution">
    <text evidence="1">The sequence shown here is derived from an EMBL/GenBank/DDBJ whole genome shotgun (WGS) entry which is preliminary data.</text>
</comment>
<reference evidence="1 2" key="1">
    <citation type="submission" date="2014-09" db="EMBL/GenBank/DDBJ databases">
        <title>Draft Genome Sequence of Draconibacterium sp. JN14CK-3.</title>
        <authorList>
            <person name="Dong C."/>
            <person name="Lai Q."/>
            <person name="Shao Z."/>
        </authorList>
    </citation>
    <scope>NUCLEOTIDE SEQUENCE [LARGE SCALE GENOMIC DNA]</scope>
    <source>
        <strain evidence="1 2">JN14CK-3</strain>
    </source>
</reference>
<dbReference type="EMBL" id="JRHC01000010">
    <property type="protein sequence ID" value="KJF41715.1"/>
    <property type="molecule type" value="Genomic_DNA"/>
</dbReference>
<proteinExistence type="predicted"/>
<feature type="non-terminal residue" evidence="1">
    <location>
        <position position="533"/>
    </location>
</feature>
<organism evidence="1 2">
    <name type="scientific">Draconibacterium sediminis</name>
    <dbReference type="NCBI Taxonomy" id="1544798"/>
    <lineage>
        <taxon>Bacteria</taxon>
        <taxon>Pseudomonadati</taxon>
        <taxon>Bacteroidota</taxon>
        <taxon>Bacteroidia</taxon>
        <taxon>Marinilabiliales</taxon>
        <taxon>Prolixibacteraceae</taxon>
        <taxon>Draconibacterium</taxon>
    </lineage>
</organism>
<dbReference type="AlphaFoldDB" id="A0A0D8J449"/>
<gene>
    <name evidence="1" type="ORF">LH29_24250</name>
</gene>
<evidence type="ECO:0000313" key="1">
    <source>
        <dbReference type="EMBL" id="KJF41715.1"/>
    </source>
</evidence>
<dbReference type="STRING" id="1544798.LH29_24250"/>